<evidence type="ECO:0000259" key="2">
    <source>
        <dbReference type="Pfam" id="PF04424"/>
    </source>
</evidence>
<dbReference type="EMBL" id="OX365911">
    <property type="protein sequence ID" value="CAI4052921.1"/>
    <property type="molecule type" value="Genomic_DNA"/>
</dbReference>
<dbReference type="RefSeq" id="XP_056085453.1">
    <property type="nucleotide sequence ID" value="XM_056231656.1"/>
</dbReference>
<dbReference type="InterPro" id="IPR007518">
    <property type="entry name" value="MINDY"/>
</dbReference>
<organism evidence="3 4">
    <name type="scientific">Saccharomyces kudriavzevii (strain ATCC MYA-4449 / AS 2.2408 / CBS 8840 / NBRC 1802 / NCYC 2889)</name>
    <name type="common">Yeast</name>
    <dbReference type="NCBI Taxonomy" id="226230"/>
    <lineage>
        <taxon>Eukaryota</taxon>
        <taxon>Fungi</taxon>
        <taxon>Dikarya</taxon>
        <taxon>Ascomycota</taxon>
        <taxon>Saccharomycotina</taxon>
        <taxon>Saccharomycetes</taxon>
        <taxon>Saccharomycetales</taxon>
        <taxon>Saccharomycetaceae</taxon>
        <taxon>Saccharomyces</taxon>
    </lineage>
</organism>
<feature type="region of interest" description="Disordered" evidence="1">
    <location>
        <begin position="309"/>
        <end position="360"/>
    </location>
</feature>
<dbReference type="GO" id="GO:1990380">
    <property type="term" value="F:K48-linked deubiquitinase activity"/>
    <property type="evidence" value="ECO:0007669"/>
    <property type="project" value="InterPro"/>
</dbReference>
<dbReference type="AlphaFoldDB" id="A0AA35JA86"/>
<dbReference type="InterPro" id="IPR033979">
    <property type="entry name" value="MINDY_domain"/>
</dbReference>
<keyword evidence="4" id="KW-1185">Reference proteome</keyword>
<evidence type="ECO:0000256" key="1">
    <source>
        <dbReference type="SAM" id="MobiDB-lite"/>
    </source>
</evidence>
<dbReference type="GO" id="GO:0004843">
    <property type="term" value="F:cysteine-type deubiquitinase activity"/>
    <property type="evidence" value="ECO:0007669"/>
    <property type="project" value="InterPro"/>
</dbReference>
<feature type="compositionally biased region" description="Basic residues" evidence="1">
    <location>
        <begin position="316"/>
        <end position="325"/>
    </location>
</feature>
<proteinExistence type="predicted"/>
<protein>
    <recommendedName>
        <fullName evidence="2">MINDY deubiquitinase domain-containing protein</fullName>
    </recommendedName>
</protein>
<dbReference type="GO" id="GO:0071944">
    <property type="term" value="C:cell periphery"/>
    <property type="evidence" value="ECO:0007669"/>
    <property type="project" value="TreeGrafter"/>
</dbReference>
<gene>
    <name evidence="3" type="primary">SKDI16G0860</name>
    <name evidence="3" type="ORF">SKDI_16G0860</name>
</gene>
<dbReference type="GeneID" id="80927496"/>
<accession>A0AA35JA86</accession>
<dbReference type="GO" id="GO:0071108">
    <property type="term" value="P:protein K48-linked deubiquitination"/>
    <property type="evidence" value="ECO:0007669"/>
    <property type="project" value="TreeGrafter"/>
</dbReference>
<dbReference type="Pfam" id="PF04424">
    <property type="entry name" value="MINDY_DUB"/>
    <property type="match status" value="1"/>
</dbReference>
<dbReference type="GO" id="GO:0005829">
    <property type="term" value="C:cytosol"/>
    <property type="evidence" value="ECO:0007669"/>
    <property type="project" value="TreeGrafter"/>
</dbReference>
<dbReference type="Proteomes" id="UP001162087">
    <property type="component" value="Chromosome 16"/>
</dbReference>
<dbReference type="PANTHER" id="PTHR18063">
    <property type="entry name" value="NF-E2 INDUCIBLE PROTEIN"/>
    <property type="match status" value="1"/>
</dbReference>
<sequence>MDLNFTTKSVEINGQNHRILLQNENGPCALLALANVLILSQNHTQFSHELIKLVNKRNGILLRRLIEVLADIGLQLTDKAGTDISELLTLLPQLHKGLNINPEFNGSFENSKEMAIFRLFNVDLVHGWVINDSINKTSNEKLSHYSYESAQRTLMQAADITSGTLKEDNSEEILEEATHIRSFLNESPTQLTDFGLQQLREKLPHCQYSVLFRNDHFSTLYKYKDQLYTLVTDFGYKNCKEIVWQSLNSVNGSSDVFYAGDFSCAKVDEQELPDEVGHTFGAENLSLEEALQIENDKELAKNLQQQEQERVTKLETKRKKRHPKKNLQMEPPVKKETFKEKNTFAKTRRSETPKSECIVM</sequence>
<feature type="domain" description="MINDY deubiquitinase" evidence="2">
    <location>
        <begin position="4"/>
        <end position="262"/>
    </location>
</feature>
<reference evidence="3" key="1">
    <citation type="submission" date="2022-10" db="EMBL/GenBank/DDBJ databases">
        <authorList>
            <person name="Byrne P K."/>
        </authorList>
    </citation>
    <scope>NUCLEOTIDE SEQUENCE</scope>
    <source>
        <strain evidence="3">IFO1802</strain>
    </source>
</reference>
<dbReference type="PANTHER" id="PTHR18063:SF6">
    <property type="entry name" value="UBIQUITIN CARBOXYL-TERMINAL HYDROLASE"/>
    <property type="match status" value="1"/>
</dbReference>
<name>A0AA35JA86_SACK1</name>
<dbReference type="GO" id="GO:0016807">
    <property type="term" value="F:cysteine-type carboxypeptidase activity"/>
    <property type="evidence" value="ECO:0007669"/>
    <property type="project" value="TreeGrafter"/>
</dbReference>
<feature type="compositionally biased region" description="Basic and acidic residues" evidence="1">
    <location>
        <begin position="332"/>
        <end position="354"/>
    </location>
</feature>
<evidence type="ECO:0000313" key="3">
    <source>
        <dbReference type="EMBL" id="CAI4052921.1"/>
    </source>
</evidence>
<evidence type="ECO:0000313" key="4">
    <source>
        <dbReference type="Proteomes" id="UP001162087"/>
    </source>
</evidence>